<name>A0A926E508_9FIRM</name>
<reference evidence="3" key="1">
    <citation type="submission" date="2020-08" db="EMBL/GenBank/DDBJ databases">
        <title>Genome public.</title>
        <authorList>
            <person name="Liu C."/>
            <person name="Sun Q."/>
        </authorList>
    </citation>
    <scope>NUCLEOTIDE SEQUENCE</scope>
    <source>
        <strain evidence="3">NSJ-33</strain>
    </source>
</reference>
<comment type="caution">
    <text evidence="3">The sequence shown here is derived from an EMBL/GenBank/DDBJ whole genome shotgun (WGS) entry which is preliminary data.</text>
</comment>
<sequence length="422" mass="45800">MKKENNTPEKQAKTYDIEEYRRKKQRKKWRNRLITGLTVVVILVGVAVGIYFYQNYDLQGLMESAKGSSDSEGTGTLSQSFPVSLTGITPLSISQSGDNLVLLTNEEEMLYSGGNAGHHFNHRFTNPVVRQAGGRILTYDRGGYGYRIDSGSGLHLNSRMENTILTGTISEKRSYAIVTKEARYAGSVTVYSKGNEEILKWYSASEQIADVAISPDDRYLAVACVGFEGGVLSSKLYVIDLKRQSEEAKAVITFSGALPVALDYKKNGQIHLVTDVGVGIVSKDFSSQRTAAYANGLYQYHFTNDRTYVLTTDTNSVSCSILMTDGETEKVATLKGEVLDVSDNGKNLFVLGKSVITVLDRELSATGTLKVSNDVYGIEAIGGSVYLLSSNSLDVMSADPEKAEESSPASEGENSAPQPAAS</sequence>
<feature type="transmembrane region" description="Helical" evidence="2">
    <location>
        <begin position="33"/>
        <end position="53"/>
    </location>
</feature>
<evidence type="ECO:0000256" key="2">
    <source>
        <dbReference type="SAM" id="Phobius"/>
    </source>
</evidence>
<proteinExistence type="predicted"/>
<gene>
    <name evidence="3" type="ORF">H8710_09205</name>
</gene>
<keyword evidence="2" id="KW-0812">Transmembrane</keyword>
<feature type="region of interest" description="Disordered" evidence="1">
    <location>
        <begin position="397"/>
        <end position="422"/>
    </location>
</feature>
<evidence type="ECO:0000313" key="3">
    <source>
        <dbReference type="EMBL" id="MBC8560244.1"/>
    </source>
</evidence>
<organism evidence="3 4">
    <name type="scientific">Fumia xinanensis</name>
    <dbReference type="NCBI Taxonomy" id="2763659"/>
    <lineage>
        <taxon>Bacteria</taxon>
        <taxon>Bacillati</taxon>
        <taxon>Bacillota</taxon>
        <taxon>Clostridia</taxon>
        <taxon>Eubacteriales</taxon>
        <taxon>Oscillospiraceae</taxon>
        <taxon>Fumia</taxon>
    </lineage>
</organism>
<dbReference type="EMBL" id="JACRSV010000002">
    <property type="protein sequence ID" value="MBC8560244.1"/>
    <property type="molecule type" value="Genomic_DNA"/>
</dbReference>
<dbReference type="InterPro" id="IPR011048">
    <property type="entry name" value="Haem_d1_sf"/>
</dbReference>
<feature type="compositionally biased region" description="Low complexity" evidence="1">
    <location>
        <begin position="406"/>
        <end position="422"/>
    </location>
</feature>
<keyword evidence="4" id="KW-1185">Reference proteome</keyword>
<keyword evidence="2" id="KW-1133">Transmembrane helix</keyword>
<protein>
    <submittedName>
        <fullName evidence="3">Uncharacterized protein</fullName>
    </submittedName>
</protein>
<evidence type="ECO:0000313" key="4">
    <source>
        <dbReference type="Proteomes" id="UP000610760"/>
    </source>
</evidence>
<keyword evidence="2" id="KW-0472">Membrane</keyword>
<dbReference type="InterPro" id="IPR015943">
    <property type="entry name" value="WD40/YVTN_repeat-like_dom_sf"/>
</dbReference>
<dbReference type="Proteomes" id="UP000610760">
    <property type="component" value="Unassembled WGS sequence"/>
</dbReference>
<dbReference type="InterPro" id="IPR043765">
    <property type="entry name" value="DUF5711"/>
</dbReference>
<dbReference type="Gene3D" id="2.130.10.10">
    <property type="entry name" value="YVTN repeat-like/Quinoprotein amine dehydrogenase"/>
    <property type="match status" value="1"/>
</dbReference>
<accession>A0A926E508</accession>
<dbReference type="RefSeq" id="WP_249295220.1">
    <property type="nucleotide sequence ID" value="NZ_JACRSV010000002.1"/>
</dbReference>
<dbReference type="Pfam" id="PF18975">
    <property type="entry name" value="DUF5711"/>
    <property type="match status" value="1"/>
</dbReference>
<dbReference type="SUPFAM" id="SSF51004">
    <property type="entry name" value="C-terminal (heme d1) domain of cytochrome cd1-nitrite reductase"/>
    <property type="match status" value="1"/>
</dbReference>
<dbReference type="AlphaFoldDB" id="A0A926E508"/>
<evidence type="ECO:0000256" key="1">
    <source>
        <dbReference type="SAM" id="MobiDB-lite"/>
    </source>
</evidence>